<dbReference type="GO" id="GO:0003677">
    <property type="term" value="F:DNA binding"/>
    <property type="evidence" value="ECO:0007669"/>
    <property type="project" value="UniProtKB-KW"/>
</dbReference>
<gene>
    <name evidence="6" type="ORF">FEF34_18715</name>
</gene>
<evidence type="ECO:0000256" key="3">
    <source>
        <dbReference type="ARBA" id="ARBA00023163"/>
    </source>
</evidence>
<accession>A0A5R9E9G3</accession>
<evidence type="ECO:0000256" key="2">
    <source>
        <dbReference type="ARBA" id="ARBA00023125"/>
    </source>
</evidence>
<name>A0A5R9E9G3_9ACTN</name>
<dbReference type="PANTHER" id="PTHR44846">
    <property type="entry name" value="MANNOSYL-D-GLYCERATE TRANSPORT/METABOLISM SYSTEM REPRESSOR MNGR-RELATED"/>
    <property type="match status" value="1"/>
</dbReference>
<comment type="caution">
    <text evidence="6">The sequence shown here is derived from an EMBL/GenBank/DDBJ whole genome shotgun (WGS) entry which is preliminary data.</text>
</comment>
<dbReference type="CDD" id="cd07377">
    <property type="entry name" value="WHTH_GntR"/>
    <property type="match status" value="1"/>
</dbReference>
<dbReference type="GO" id="GO:0045892">
    <property type="term" value="P:negative regulation of DNA-templated transcription"/>
    <property type="evidence" value="ECO:0007669"/>
    <property type="project" value="TreeGrafter"/>
</dbReference>
<reference evidence="6 7" key="1">
    <citation type="submission" date="2019-05" db="EMBL/GenBank/DDBJ databases">
        <title>Streptomyces marianii sp. nov., a novel marine actinomycete from southern coast of India.</title>
        <authorList>
            <person name="Iniyan A.M."/>
            <person name="Wink J."/>
            <person name="Ramprasad E."/>
            <person name="Ramana C.V."/>
            <person name="Bunk B."/>
            <person name="Sproer C."/>
            <person name="Joseph F.-J.R.S."/>
            <person name="Vincent S.G.P."/>
        </authorList>
    </citation>
    <scope>NUCLEOTIDE SEQUENCE [LARGE SCALE GENOMIC DNA]</scope>
    <source>
        <strain evidence="6 7">ICN19</strain>
    </source>
</reference>
<evidence type="ECO:0000256" key="4">
    <source>
        <dbReference type="SAM" id="MobiDB-lite"/>
    </source>
</evidence>
<sequence length="123" mass="13296">MTVEAHDPRPKKVQIADALRDEIESTPLPAGHRLASLRDLADRFKVTTVTVGNALKVLADEGVIVSVPTRGYFVQDRPSEDGAGQETSGPVNRDEINAIHSEIQQLAARVAELEKRAQSPSCA</sequence>
<protein>
    <submittedName>
        <fullName evidence="6">Winged helix-turn-helix transcriptional regulator</fullName>
    </submittedName>
</protein>
<dbReference type="AlphaFoldDB" id="A0A5R9E9G3"/>
<dbReference type="Gene3D" id="1.10.10.10">
    <property type="entry name" value="Winged helix-like DNA-binding domain superfamily/Winged helix DNA-binding domain"/>
    <property type="match status" value="1"/>
</dbReference>
<keyword evidence="1" id="KW-0805">Transcription regulation</keyword>
<feature type="region of interest" description="Disordered" evidence="4">
    <location>
        <begin position="74"/>
        <end position="93"/>
    </location>
</feature>
<dbReference type="InterPro" id="IPR050679">
    <property type="entry name" value="Bact_HTH_transcr_reg"/>
</dbReference>
<dbReference type="OrthoDB" id="7363114at2"/>
<dbReference type="InterPro" id="IPR036388">
    <property type="entry name" value="WH-like_DNA-bd_sf"/>
</dbReference>
<evidence type="ECO:0000313" key="7">
    <source>
        <dbReference type="Proteomes" id="UP000305921"/>
    </source>
</evidence>
<dbReference type="PROSITE" id="PS50949">
    <property type="entry name" value="HTH_GNTR"/>
    <property type="match status" value="1"/>
</dbReference>
<evidence type="ECO:0000313" key="6">
    <source>
        <dbReference type="EMBL" id="TLQ44844.1"/>
    </source>
</evidence>
<dbReference type="InterPro" id="IPR036390">
    <property type="entry name" value="WH_DNA-bd_sf"/>
</dbReference>
<proteinExistence type="predicted"/>
<keyword evidence="7" id="KW-1185">Reference proteome</keyword>
<dbReference type="SMART" id="SM00345">
    <property type="entry name" value="HTH_GNTR"/>
    <property type="match status" value="1"/>
</dbReference>
<organism evidence="6 7">
    <name type="scientific">Streptomyces marianii</name>
    <dbReference type="NCBI Taxonomy" id="1817406"/>
    <lineage>
        <taxon>Bacteria</taxon>
        <taxon>Bacillati</taxon>
        <taxon>Actinomycetota</taxon>
        <taxon>Actinomycetes</taxon>
        <taxon>Kitasatosporales</taxon>
        <taxon>Streptomycetaceae</taxon>
        <taxon>Streptomyces</taxon>
    </lineage>
</organism>
<dbReference type="Pfam" id="PF00392">
    <property type="entry name" value="GntR"/>
    <property type="match status" value="1"/>
</dbReference>
<dbReference type="Proteomes" id="UP000305921">
    <property type="component" value="Unassembled WGS sequence"/>
</dbReference>
<evidence type="ECO:0000259" key="5">
    <source>
        <dbReference type="PROSITE" id="PS50949"/>
    </source>
</evidence>
<dbReference type="SUPFAM" id="SSF46785">
    <property type="entry name" value="Winged helix' DNA-binding domain"/>
    <property type="match status" value="1"/>
</dbReference>
<keyword evidence="2" id="KW-0238">DNA-binding</keyword>
<dbReference type="EMBL" id="VAWE01000001">
    <property type="protein sequence ID" value="TLQ44844.1"/>
    <property type="molecule type" value="Genomic_DNA"/>
</dbReference>
<dbReference type="RefSeq" id="WP_138054192.1">
    <property type="nucleotide sequence ID" value="NZ_VAWE01000001.1"/>
</dbReference>
<feature type="domain" description="HTH gntR-type" evidence="5">
    <location>
        <begin position="9"/>
        <end position="77"/>
    </location>
</feature>
<evidence type="ECO:0000256" key="1">
    <source>
        <dbReference type="ARBA" id="ARBA00023015"/>
    </source>
</evidence>
<dbReference type="PANTHER" id="PTHR44846:SF17">
    <property type="entry name" value="GNTR-FAMILY TRANSCRIPTIONAL REGULATOR"/>
    <property type="match status" value="1"/>
</dbReference>
<keyword evidence="3" id="KW-0804">Transcription</keyword>
<dbReference type="InterPro" id="IPR000524">
    <property type="entry name" value="Tscrpt_reg_HTH_GntR"/>
</dbReference>
<dbReference type="GO" id="GO:0003700">
    <property type="term" value="F:DNA-binding transcription factor activity"/>
    <property type="evidence" value="ECO:0007669"/>
    <property type="project" value="InterPro"/>
</dbReference>